<dbReference type="GO" id="GO:0022627">
    <property type="term" value="C:cytosolic small ribosomal subunit"/>
    <property type="evidence" value="ECO:0007669"/>
    <property type="project" value="TreeGrafter"/>
</dbReference>
<dbReference type="HAMAP" id="MF_01309_B">
    <property type="entry name" value="Ribosomal_uS3_B"/>
    <property type="match status" value="1"/>
</dbReference>
<dbReference type="InterPro" id="IPR057258">
    <property type="entry name" value="Ribosomal_uS3"/>
</dbReference>
<reference evidence="12" key="1">
    <citation type="submission" date="2020-10" db="EMBL/GenBank/DDBJ databases">
        <authorList>
            <person name="Gilroy R."/>
        </authorList>
    </citation>
    <scope>NUCLEOTIDE SEQUENCE</scope>
    <source>
        <strain evidence="12">G3-4614</strain>
    </source>
</reference>
<dbReference type="SMART" id="SM00322">
    <property type="entry name" value="KH"/>
    <property type="match status" value="1"/>
</dbReference>
<evidence type="ECO:0000313" key="12">
    <source>
        <dbReference type="EMBL" id="MBO8438594.1"/>
    </source>
</evidence>
<dbReference type="EMBL" id="JADIMW010000071">
    <property type="protein sequence ID" value="MBO8438594.1"/>
    <property type="molecule type" value="Genomic_DNA"/>
</dbReference>
<dbReference type="InterPro" id="IPR009019">
    <property type="entry name" value="KH_sf_prok-type"/>
</dbReference>
<dbReference type="InterPro" id="IPR001351">
    <property type="entry name" value="Ribosomal_uS3_C"/>
</dbReference>
<evidence type="ECO:0000256" key="10">
    <source>
        <dbReference type="SAM" id="MobiDB-lite"/>
    </source>
</evidence>
<dbReference type="GO" id="GO:0003729">
    <property type="term" value="F:mRNA binding"/>
    <property type="evidence" value="ECO:0007669"/>
    <property type="project" value="UniProtKB-UniRule"/>
</dbReference>
<dbReference type="CDD" id="cd02412">
    <property type="entry name" value="KH-II_30S_S3"/>
    <property type="match status" value="1"/>
</dbReference>
<name>A0A9D9E2X7_9BACT</name>
<dbReference type="PANTHER" id="PTHR11760">
    <property type="entry name" value="30S/40S RIBOSOMAL PROTEIN S3"/>
    <property type="match status" value="1"/>
</dbReference>
<dbReference type="SUPFAM" id="SSF54814">
    <property type="entry name" value="Prokaryotic type KH domain (KH-domain type II)"/>
    <property type="match status" value="1"/>
</dbReference>
<dbReference type="GO" id="GO:0006412">
    <property type="term" value="P:translation"/>
    <property type="evidence" value="ECO:0007669"/>
    <property type="project" value="UniProtKB-UniRule"/>
</dbReference>
<dbReference type="GO" id="GO:0019843">
    <property type="term" value="F:rRNA binding"/>
    <property type="evidence" value="ECO:0007669"/>
    <property type="project" value="UniProtKB-UniRule"/>
</dbReference>
<comment type="similarity">
    <text evidence="1 8 9">Belongs to the universal ribosomal protein uS3 family.</text>
</comment>
<evidence type="ECO:0000256" key="1">
    <source>
        <dbReference type="ARBA" id="ARBA00010761"/>
    </source>
</evidence>
<dbReference type="InterPro" id="IPR004044">
    <property type="entry name" value="KH_dom_type_2"/>
</dbReference>
<dbReference type="InterPro" id="IPR015946">
    <property type="entry name" value="KH_dom-like_a/b"/>
</dbReference>
<keyword evidence="2 8" id="KW-0699">rRNA-binding</keyword>
<comment type="caution">
    <text evidence="12">The sequence shown here is derived from an EMBL/GenBank/DDBJ whole genome shotgun (WGS) entry which is preliminary data.</text>
</comment>
<dbReference type="InterPro" id="IPR036419">
    <property type="entry name" value="Ribosomal_S3_C_sf"/>
</dbReference>
<evidence type="ECO:0000256" key="5">
    <source>
        <dbReference type="ARBA" id="ARBA00023274"/>
    </source>
</evidence>
<dbReference type="SUPFAM" id="SSF54821">
    <property type="entry name" value="Ribosomal protein S3 C-terminal domain"/>
    <property type="match status" value="1"/>
</dbReference>
<dbReference type="FunFam" id="3.30.1140.32:FF:000007">
    <property type="entry name" value="30S ribosomal protein S3"/>
    <property type="match status" value="1"/>
</dbReference>
<proteinExistence type="inferred from homology"/>
<evidence type="ECO:0000256" key="3">
    <source>
        <dbReference type="ARBA" id="ARBA00022884"/>
    </source>
</evidence>
<evidence type="ECO:0000313" key="13">
    <source>
        <dbReference type="Proteomes" id="UP000823636"/>
    </source>
</evidence>
<dbReference type="FunFam" id="3.30.300.20:FF:000001">
    <property type="entry name" value="30S ribosomal protein S3"/>
    <property type="match status" value="1"/>
</dbReference>
<reference evidence="12" key="2">
    <citation type="journal article" date="2021" name="PeerJ">
        <title>Extensive microbial diversity within the chicken gut microbiome revealed by metagenomics and culture.</title>
        <authorList>
            <person name="Gilroy R."/>
            <person name="Ravi A."/>
            <person name="Getino M."/>
            <person name="Pursley I."/>
            <person name="Horton D.L."/>
            <person name="Alikhan N.F."/>
            <person name="Baker D."/>
            <person name="Gharbi K."/>
            <person name="Hall N."/>
            <person name="Watson M."/>
            <person name="Adriaenssens E.M."/>
            <person name="Foster-Nyarko E."/>
            <person name="Jarju S."/>
            <person name="Secka A."/>
            <person name="Antonio M."/>
            <person name="Oren A."/>
            <person name="Chaudhuri R.R."/>
            <person name="La Ragione R."/>
            <person name="Hildebrand F."/>
            <person name="Pallen M.J."/>
        </authorList>
    </citation>
    <scope>NUCLEOTIDE SEQUENCE</scope>
    <source>
        <strain evidence="12">G3-4614</strain>
    </source>
</reference>
<comment type="subunit">
    <text evidence="8">Part of the 30S ribosomal subunit. Forms a tight complex with proteins S10 and S14.</text>
</comment>
<dbReference type="Proteomes" id="UP000823636">
    <property type="component" value="Unassembled WGS sequence"/>
</dbReference>
<evidence type="ECO:0000256" key="8">
    <source>
        <dbReference type="HAMAP-Rule" id="MF_01309"/>
    </source>
</evidence>
<keyword evidence="3 8" id="KW-0694">RNA-binding</keyword>
<dbReference type="PROSITE" id="PS00548">
    <property type="entry name" value="RIBOSOMAL_S3"/>
    <property type="match status" value="1"/>
</dbReference>
<dbReference type="Gene3D" id="3.30.1140.32">
    <property type="entry name" value="Ribosomal protein S3, C-terminal domain"/>
    <property type="match status" value="1"/>
</dbReference>
<feature type="region of interest" description="Disordered" evidence="10">
    <location>
        <begin position="219"/>
        <end position="246"/>
    </location>
</feature>
<organism evidence="12 13">
    <name type="scientific">Candidatus Caccoplasma merdipullorum</name>
    <dbReference type="NCBI Taxonomy" id="2840718"/>
    <lineage>
        <taxon>Bacteria</taxon>
        <taxon>Pseudomonadati</taxon>
        <taxon>Bacteroidota</taxon>
        <taxon>Bacteroidia</taxon>
        <taxon>Bacteroidales</taxon>
        <taxon>Bacteroidaceae</taxon>
        <taxon>Bacteroidaceae incertae sedis</taxon>
        <taxon>Candidatus Caccoplasma</taxon>
    </lineage>
</organism>
<dbReference type="InterPro" id="IPR018280">
    <property type="entry name" value="Ribosomal_uS3_CS"/>
</dbReference>
<dbReference type="Pfam" id="PF00189">
    <property type="entry name" value="Ribosomal_S3_C"/>
    <property type="match status" value="1"/>
</dbReference>
<dbReference type="Pfam" id="PF07650">
    <property type="entry name" value="KH_2"/>
    <property type="match status" value="1"/>
</dbReference>
<gene>
    <name evidence="8 12" type="primary">rpsC</name>
    <name evidence="12" type="ORF">IAC54_06825</name>
</gene>
<feature type="domain" description="KH type-2" evidence="11">
    <location>
        <begin position="38"/>
        <end position="110"/>
    </location>
</feature>
<dbReference type="GO" id="GO:0003735">
    <property type="term" value="F:structural constituent of ribosome"/>
    <property type="evidence" value="ECO:0007669"/>
    <property type="project" value="InterPro"/>
</dbReference>
<dbReference type="AlphaFoldDB" id="A0A9D9E2X7"/>
<dbReference type="PANTHER" id="PTHR11760:SF19">
    <property type="entry name" value="SMALL RIBOSOMAL SUBUNIT PROTEIN US3C"/>
    <property type="match status" value="1"/>
</dbReference>
<dbReference type="Gene3D" id="3.30.300.20">
    <property type="match status" value="1"/>
</dbReference>
<dbReference type="PROSITE" id="PS50823">
    <property type="entry name" value="KH_TYPE_2"/>
    <property type="match status" value="1"/>
</dbReference>
<evidence type="ECO:0000259" key="11">
    <source>
        <dbReference type="PROSITE" id="PS50823"/>
    </source>
</evidence>
<protein>
    <recommendedName>
        <fullName evidence="7 8">Small ribosomal subunit protein uS3</fullName>
    </recommendedName>
</protein>
<keyword evidence="4 8" id="KW-0689">Ribosomal protein</keyword>
<evidence type="ECO:0000256" key="4">
    <source>
        <dbReference type="ARBA" id="ARBA00022980"/>
    </source>
</evidence>
<comment type="function">
    <text evidence="6 8">Binds the lower part of the 30S subunit head. Binds mRNA in the 70S ribosome, positioning it for translation.</text>
</comment>
<evidence type="ECO:0000256" key="6">
    <source>
        <dbReference type="ARBA" id="ARBA00024998"/>
    </source>
</evidence>
<feature type="compositionally biased region" description="Polar residues" evidence="10">
    <location>
        <begin position="220"/>
        <end position="236"/>
    </location>
</feature>
<dbReference type="InterPro" id="IPR005704">
    <property type="entry name" value="Ribosomal_uS3_bac-typ"/>
</dbReference>
<accession>A0A9D9E2X7</accession>
<evidence type="ECO:0000256" key="7">
    <source>
        <dbReference type="ARBA" id="ARBA00035257"/>
    </source>
</evidence>
<dbReference type="InterPro" id="IPR004087">
    <property type="entry name" value="KH_dom"/>
</dbReference>
<sequence length="246" mass="27475">MGQKVNPISNRLGIIRGWDSNWYGGDKYGDKLLEDSKIRKYLNARLSKANGVSRIIIERTLKLIIITICTSRPGMVIGKGGQEVDKLKEELKKITDKTDKDIQINIYEIKKPEFDAVIVANTIARQIEGKMAYRRAIKTAIANTMRAGAEGIKIQISGRLNGAEMARSEMYKEGRTPLHTLRADIDYALGEALTKVGLIGIKVWICRGEVYGKRDLAPSFTAQKESRGNSSSQGMNQKKGFKKNKK</sequence>
<evidence type="ECO:0000256" key="2">
    <source>
        <dbReference type="ARBA" id="ARBA00022730"/>
    </source>
</evidence>
<dbReference type="NCBIfam" id="TIGR01009">
    <property type="entry name" value="rpsC_bact"/>
    <property type="match status" value="1"/>
</dbReference>
<evidence type="ECO:0000256" key="9">
    <source>
        <dbReference type="RuleBase" id="RU003624"/>
    </source>
</evidence>
<keyword evidence="5 8" id="KW-0687">Ribonucleoprotein</keyword>